<evidence type="ECO:0000256" key="9">
    <source>
        <dbReference type="PROSITE-ProRule" id="PRU00284"/>
    </source>
</evidence>
<feature type="domain" description="Methyl-accepting transducer" evidence="11">
    <location>
        <begin position="404"/>
        <end position="654"/>
    </location>
</feature>
<keyword evidence="14" id="KW-1185">Reference proteome</keyword>
<dbReference type="InterPro" id="IPR003660">
    <property type="entry name" value="HAMP_dom"/>
</dbReference>
<dbReference type="OrthoDB" id="9760371at2"/>
<dbReference type="PROSITE" id="PS50885">
    <property type="entry name" value="HAMP"/>
    <property type="match status" value="1"/>
</dbReference>
<evidence type="ECO:0000259" key="12">
    <source>
        <dbReference type="PROSITE" id="PS50885"/>
    </source>
</evidence>
<reference evidence="13 14" key="1">
    <citation type="submission" date="2018-12" db="EMBL/GenBank/DDBJ databases">
        <title>Bacillus ochoae sp. nov., Paenibacillus whitsoniae sp. nov., Paenibacillus spiritus sp. nov. Isolated from the Mars Exploration Rover during spacecraft assembly.</title>
        <authorList>
            <person name="Seuylemezian A."/>
            <person name="Vaishampayan P."/>
        </authorList>
    </citation>
    <scope>NUCLEOTIDE SEQUENCE [LARGE SCALE GENOMIC DNA]</scope>
    <source>
        <strain evidence="13 14">MER 54</strain>
    </source>
</reference>
<comment type="similarity">
    <text evidence="8">Belongs to the methyl-accepting chemotaxis (MCP) protein family.</text>
</comment>
<dbReference type="RefSeq" id="WP_126143583.1">
    <property type="nucleotide sequence ID" value="NZ_RXHU01000074.1"/>
</dbReference>
<evidence type="ECO:0000256" key="10">
    <source>
        <dbReference type="SAM" id="Phobius"/>
    </source>
</evidence>
<dbReference type="PANTHER" id="PTHR32089">
    <property type="entry name" value="METHYL-ACCEPTING CHEMOTAXIS PROTEIN MCPB"/>
    <property type="match status" value="1"/>
</dbReference>
<feature type="transmembrane region" description="Helical" evidence="10">
    <location>
        <begin position="309"/>
        <end position="336"/>
    </location>
</feature>
<evidence type="ECO:0000256" key="4">
    <source>
        <dbReference type="ARBA" id="ARBA00022692"/>
    </source>
</evidence>
<dbReference type="InterPro" id="IPR004089">
    <property type="entry name" value="MCPsignal_dom"/>
</dbReference>
<dbReference type="AlphaFoldDB" id="A0A430J8F7"/>
<dbReference type="SMART" id="SM00304">
    <property type="entry name" value="HAMP"/>
    <property type="match status" value="1"/>
</dbReference>
<dbReference type="SUPFAM" id="SSF58104">
    <property type="entry name" value="Methyl-accepting chemotaxis protein (MCP) signaling domain"/>
    <property type="match status" value="1"/>
</dbReference>
<protein>
    <submittedName>
        <fullName evidence="13">Methyl-accepting chemotaxis protein</fullName>
    </submittedName>
</protein>
<keyword evidence="6 10" id="KW-0472">Membrane</keyword>
<dbReference type="Pfam" id="PF02743">
    <property type="entry name" value="dCache_1"/>
    <property type="match status" value="1"/>
</dbReference>
<keyword evidence="5 10" id="KW-1133">Transmembrane helix</keyword>
<comment type="caution">
    <text evidence="13">The sequence shown here is derived from an EMBL/GenBank/DDBJ whole genome shotgun (WGS) entry which is preliminary data.</text>
</comment>
<evidence type="ECO:0000256" key="1">
    <source>
        <dbReference type="ARBA" id="ARBA00004651"/>
    </source>
</evidence>
<dbReference type="PROSITE" id="PS50111">
    <property type="entry name" value="CHEMOTAXIS_TRANSDUC_2"/>
    <property type="match status" value="1"/>
</dbReference>
<evidence type="ECO:0000256" key="5">
    <source>
        <dbReference type="ARBA" id="ARBA00022989"/>
    </source>
</evidence>
<keyword evidence="3" id="KW-0145">Chemotaxis</keyword>
<dbReference type="Gene3D" id="1.10.287.950">
    <property type="entry name" value="Methyl-accepting chemotaxis protein"/>
    <property type="match status" value="1"/>
</dbReference>
<gene>
    <name evidence="13" type="ORF">EJQ19_23025</name>
</gene>
<dbReference type="GO" id="GO:0006935">
    <property type="term" value="P:chemotaxis"/>
    <property type="evidence" value="ECO:0007669"/>
    <property type="project" value="UniProtKB-KW"/>
</dbReference>
<keyword evidence="7 9" id="KW-0807">Transducer</keyword>
<evidence type="ECO:0000256" key="6">
    <source>
        <dbReference type="ARBA" id="ARBA00023136"/>
    </source>
</evidence>
<comment type="subcellular location">
    <subcellularLocation>
        <location evidence="1">Cell membrane</location>
        <topology evidence="1">Multi-pass membrane protein</topology>
    </subcellularLocation>
</comment>
<evidence type="ECO:0000256" key="2">
    <source>
        <dbReference type="ARBA" id="ARBA00022475"/>
    </source>
</evidence>
<dbReference type="Pfam" id="PF00015">
    <property type="entry name" value="MCPsignal"/>
    <property type="match status" value="1"/>
</dbReference>
<evidence type="ECO:0000313" key="14">
    <source>
        <dbReference type="Proteomes" id="UP000276128"/>
    </source>
</evidence>
<evidence type="ECO:0000256" key="7">
    <source>
        <dbReference type="ARBA" id="ARBA00023224"/>
    </source>
</evidence>
<proteinExistence type="inferred from homology"/>
<accession>A0A430J8F7</accession>
<sequence>MERRRILGIEGLRGIKLTSPMKSIGMKLFLIFFVSIVSFVLSCGMLSYSISKNVIQKKVSQSSLETISQAGMKLDFMYKTFEDIMLQLNLDNDLQNLLAKAQQFPPGSYQAMEIAGQLTEKLNVIAFSGKSISSLLLFQPDGRLIALTGSGSNSAVENVEQTDWFQAIKNNNDQTQWLDSKAEGYSGSYPNTFAIGRVMKNGEGSSKGVLVMEVSTELLNNELNSLSLGEGSQLSITNSANTNIATLKPGELGKASNLPLTGAQIDAGRGLFTSANDHIVVYYHSALSDWNMVGDIPIGLLVREAADKIFQFTLVAVLCAVIAAGLIGIWVVRVIVRPIQKLRDLMKQGAQGKLTVRAHYTSADEVGQLGASFDQMMQHFADLVRQSGDTAHNVLETANELANSARLTKTAADEIASAMEEISAGATGLAQESEKGNALTEHVSTQMKQVTEANFMMGTAAAGVQEAGVKGAHEMDALMANTNRTEEMITTLIKKVGAFKESTTSIQSILDMLNQIMKKTNILSLNAGIEAVRAGQAGKGFMVVADEIRRLAEQSRHSIGVVGQIMNDIQNEVHETFNLLESAAPIFKTQLQAVRDTNVIFGQVTSQMAAFIEQLGAVSDSVSSLESKQVILSDTMMNVSSVAEESLATSEEVTAQGLEQSRVSDKLVQLSDKLEQLSQGLHDTLSKFDI</sequence>
<dbReference type="PANTHER" id="PTHR32089:SF112">
    <property type="entry name" value="LYSOZYME-LIKE PROTEIN-RELATED"/>
    <property type="match status" value="1"/>
</dbReference>
<dbReference type="Pfam" id="PF00672">
    <property type="entry name" value="HAMP"/>
    <property type="match status" value="1"/>
</dbReference>
<dbReference type="CDD" id="cd06225">
    <property type="entry name" value="HAMP"/>
    <property type="match status" value="1"/>
</dbReference>
<dbReference type="GO" id="GO:0007165">
    <property type="term" value="P:signal transduction"/>
    <property type="evidence" value="ECO:0007669"/>
    <property type="project" value="UniProtKB-KW"/>
</dbReference>
<keyword evidence="2" id="KW-1003">Cell membrane</keyword>
<dbReference type="Proteomes" id="UP000276128">
    <property type="component" value="Unassembled WGS sequence"/>
</dbReference>
<feature type="domain" description="HAMP" evidence="12">
    <location>
        <begin position="333"/>
        <end position="385"/>
    </location>
</feature>
<dbReference type="InterPro" id="IPR033479">
    <property type="entry name" value="dCache_1"/>
</dbReference>
<name>A0A430J8F7_9BACL</name>
<evidence type="ECO:0000256" key="8">
    <source>
        <dbReference type="ARBA" id="ARBA00029447"/>
    </source>
</evidence>
<evidence type="ECO:0000256" key="3">
    <source>
        <dbReference type="ARBA" id="ARBA00022500"/>
    </source>
</evidence>
<keyword evidence="4 10" id="KW-0812">Transmembrane</keyword>
<dbReference type="EMBL" id="RXHU01000074">
    <property type="protein sequence ID" value="RTE06458.1"/>
    <property type="molecule type" value="Genomic_DNA"/>
</dbReference>
<evidence type="ECO:0000259" key="11">
    <source>
        <dbReference type="PROSITE" id="PS50111"/>
    </source>
</evidence>
<dbReference type="Gene3D" id="6.10.340.10">
    <property type="match status" value="1"/>
</dbReference>
<dbReference type="SMART" id="SM00283">
    <property type="entry name" value="MA"/>
    <property type="match status" value="1"/>
</dbReference>
<feature type="transmembrane region" description="Helical" evidence="10">
    <location>
        <begin position="28"/>
        <end position="50"/>
    </location>
</feature>
<dbReference type="GO" id="GO:0005886">
    <property type="term" value="C:plasma membrane"/>
    <property type="evidence" value="ECO:0007669"/>
    <property type="project" value="UniProtKB-SubCell"/>
</dbReference>
<organism evidence="13 14">
    <name type="scientific">Paenibacillus whitsoniae</name>
    <dbReference type="NCBI Taxonomy" id="2496558"/>
    <lineage>
        <taxon>Bacteria</taxon>
        <taxon>Bacillati</taxon>
        <taxon>Bacillota</taxon>
        <taxon>Bacilli</taxon>
        <taxon>Bacillales</taxon>
        <taxon>Paenibacillaceae</taxon>
        <taxon>Paenibacillus</taxon>
    </lineage>
</organism>
<evidence type="ECO:0000313" key="13">
    <source>
        <dbReference type="EMBL" id="RTE06458.1"/>
    </source>
</evidence>